<dbReference type="GO" id="GO:0009103">
    <property type="term" value="P:lipopolysaccharide biosynthetic process"/>
    <property type="evidence" value="ECO:0007669"/>
    <property type="project" value="TreeGrafter"/>
</dbReference>
<dbReference type="PANTHER" id="PTHR46401">
    <property type="entry name" value="GLYCOSYLTRANSFERASE WBBK-RELATED"/>
    <property type="match status" value="1"/>
</dbReference>
<evidence type="ECO:0000313" key="4">
    <source>
        <dbReference type="Proteomes" id="UP001141950"/>
    </source>
</evidence>
<organism evidence="3 4">
    <name type="scientific">Paenibacillus soyae</name>
    <dbReference type="NCBI Taxonomy" id="2969249"/>
    <lineage>
        <taxon>Bacteria</taxon>
        <taxon>Bacillati</taxon>
        <taxon>Bacillota</taxon>
        <taxon>Bacilli</taxon>
        <taxon>Bacillales</taxon>
        <taxon>Paenibacillaceae</taxon>
        <taxon>Paenibacillus</taxon>
    </lineage>
</organism>
<keyword evidence="1" id="KW-0808">Transferase</keyword>
<dbReference type="Gene3D" id="3.40.50.2000">
    <property type="entry name" value="Glycogen Phosphorylase B"/>
    <property type="match status" value="1"/>
</dbReference>
<feature type="domain" description="Spore protein YkvP/CgeB glycosyl transferase-like" evidence="2">
    <location>
        <begin position="216"/>
        <end position="329"/>
    </location>
</feature>
<accession>A0A9X2SB50</accession>
<protein>
    <submittedName>
        <fullName evidence="3">Glycosyltransferase family 1 protein</fullName>
    </submittedName>
</protein>
<keyword evidence="4" id="KW-1185">Reference proteome</keyword>
<reference evidence="3" key="1">
    <citation type="submission" date="2022-08" db="EMBL/GenBank/DDBJ databases">
        <title>The genomic sequence of strain Paenibacillus sp. SCIV0701.</title>
        <authorList>
            <person name="Zhao H."/>
        </authorList>
    </citation>
    <scope>NUCLEOTIDE SEQUENCE</scope>
    <source>
        <strain evidence="3">SCIV0701</strain>
    </source>
</reference>
<dbReference type="Pfam" id="PF13524">
    <property type="entry name" value="Glyco_trans_1_2"/>
    <property type="match status" value="1"/>
</dbReference>
<comment type="caution">
    <text evidence="3">The sequence shown here is derived from an EMBL/GenBank/DDBJ whole genome shotgun (WGS) entry which is preliminary data.</text>
</comment>
<dbReference type="EMBL" id="JANIPJ010000006">
    <property type="protein sequence ID" value="MCR2804442.1"/>
    <property type="molecule type" value="Genomic_DNA"/>
</dbReference>
<dbReference type="GO" id="GO:0016757">
    <property type="term" value="F:glycosyltransferase activity"/>
    <property type="evidence" value="ECO:0007669"/>
    <property type="project" value="TreeGrafter"/>
</dbReference>
<sequence>MKVLHLPYNPAGQMSSQALALRKAGVQASFCTYGESVYKYPTDIRSPIAHVYGAKRISAMDHFAREALQQYDLFHFHGGLTFSNSYQYPDLPLLEGKKKIMNFWGSEVRRLSIAETNNPYIRVKLTDEAAIEERLKKLSAHFEHVIVPDYEIFEYVNEYFENVHIIRYVVDHEGIVPHYPAVDSTRPLIVHAPSEPYLKGTEFVCAAIEQLKTKADFDFRLVQNMPHSEAMALYKDADIIVDQLCLGVYSILSIESMLHGKPVITYIRDDLRERYPADLPVVSANPDTIEETLLHLLQHPEERYRLGVEGREYAVKHHSPEKIAQELLEIYSKL</sequence>
<dbReference type="SUPFAM" id="SSF53756">
    <property type="entry name" value="UDP-Glycosyltransferase/glycogen phosphorylase"/>
    <property type="match status" value="1"/>
</dbReference>
<dbReference type="AlphaFoldDB" id="A0A9X2SB50"/>
<dbReference type="Proteomes" id="UP001141950">
    <property type="component" value="Unassembled WGS sequence"/>
</dbReference>
<gene>
    <name evidence="3" type="ORF">NQZ67_11165</name>
</gene>
<evidence type="ECO:0000259" key="2">
    <source>
        <dbReference type="Pfam" id="PF13524"/>
    </source>
</evidence>
<dbReference type="PANTHER" id="PTHR46401:SF2">
    <property type="entry name" value="GLYCOSYLTRANSFERASE WBBK-RELATED"/>
    <property type="match status" value="1"/>
</dbReference>
<proteinExistence type="predicted"/>
<evidence type="ECO:0000256" key="1">
    <source>
        <dbReference type="ARBA" id="ARBA00022679"/>
    </source>
</evidence>
<evidence type="ECO:0000313" key="3">
    <source>
        <dbReference type="EMBL" id="MCR2804442.1"/>
    </source>
</evidence>
<name>A0A9X2SB50_9BACL</name>
<dbReference type="InterPro" id="IPR055259">
    <property type="entry name" value="YkvP/CgeB_Glyco_trans-like"/>
</dbReference>
<dbReference type="RefSeq" id="WP_257445448.1">
    <property type="nucleotide sequence ID" value="NZ_JANIPJ010000006.1"/>
</dbReference>